<protein>
    <submittedName>
        <fullName evidence="1">Uncharacterized protein</fullName>
    </submittedName>
</protein>
<reference evidence="1" key="2">
    <citation type="journal article" date="2022" name="New Phytol.">
        <title>Evolutionary transition to the ectomycorrhizal habit in the genomes of a hyperdiverse lineage of mushroom-forming fungi.</title>
        <authorList>
            <person name="Looney B."/>
            <person name="Miyauchi S."/>
            <person name="Morin E."/>
            <person name="Drula E."/>
            <person name="Courty P.E."/>
            <person name="Kohler A."/>
            <person name="Kuo A."/>
            <person name="LaButti K."/>
            <person name="Pangilinan J."/>
            <person name="Lipzen A."/>
            <person name="Riley R."/>
            <person name="Andreopoulos W."/>
            <person name="He G."/>
            <person name="Johnson J."/>
            <person name="Nolan M."/>
            <person name="Tritt A."/>
            <person name="Barry K.W."/>
            <person name="Grigoriev I.V."/>
            <person name="Nagy L.G."/>
            <person name="Hibbett D."/>
            <person name="Henrissat B."/>
            <person name="Matheny P.B."/>
            <person name="Labbe J."/>
            <person name="Martin F.M."/>
        </authorList>
    </citation>
    <scope>NUCLEOTIDE SEQUENCE</scope>
    <source>
        <strain evidence="1">FP105234-sp</strain>
    </source>
</reference>
<dbReference type="Proteomes" id="UP000814033">
    <property type="component" value="Unassembled WGS sequence"/>
</dbReference>
<name>A0ACB8S4G9_9AGAM</name>
<reference evidence="1" key="1">
    <citation type="submission" date="2021-02" db="EMBL/GenBank/DDBJ databases">
        <authorList>
            <consortium name="DOE Joint Genome Institute"/>
            <person name="Ahrendt S."/>
            <person name="Looney B.P."/>
            <person name="Miyauchi S."/>
            <person name="Morin E."/>
            <person name="Drula E."/>
            <person name="Courty P.E."/>
            <person name="Chicoki N."/>
            <person name="Fauchery L."/>
            <person name="Kohler A."/>
            <person name="Kuo A."/>
            <person name="Labutti K."/>
            <person name="Pangilinan J."/>
            <person name="Lipzen A."/>
            <person name="Riley R."/>
            <person name="Andreopoulos W."/>
            <person name="He G."/>
            <person name="Johnson J."/>
            <person name="Barry K.W."/>
            <person name="Grigoriev I.V."/>
            <person name="Nagy L."/>
            <person name="Hibbett D."/>
            <person name="Henrissat B."/>
            <person name="Matheny P.B."/>
            <person name="Labbe J."/>
            <person name="Martin F."/>
        </authorList>
    </citation>
    <scope>NUCLEOTIDE SEQUENCE</scope>
    <source>
        <strain evidence="1">FP105234-sp</strain>
    </source>
</reference>
<comment type="caution">
    <text evidence="1">The sequence shown here is derived from an EMBL/GenBank/DDBJ whole genome shotgun (WGS) entry which is preliminary data.</text>
</comment>
<gene>
    <name evidence="1" type="ORF">FA95DRAFT_1593631</name>
</gene>
<accession>A0ACB8S4G9</accession>
<sequence>MQTAVSFVDPSAMLLASSPPSSPVRLSIDLLQLIFEMCTAEEEGLPYGPIFPVVASHVCHEWRVIALNTPTLWTCITLADRPGSDFALSRACIERSQRCSLTVNADFMGASQDRIVCALGLIELAFDRVRRINARFETDAEAIALVIVAIQMCMPRLEHLHVERPTKVFTLLGNLPDTLPIPWSELSGGQLPSLTSLVLIGVPADWNRWPMTNLVDLTISCMPTDMRPSFAALAAIVRASAHTLESLTIEAGAPITDPASWTLGEVVALPRLRALKLGYMEAAESAIIKLFTFPALRSLQLRNMRTGILVEPLRNMVPPNEMPILEQLCSRASAMPNVSALTLIGVYFDSSHASAAQLLSSFPNVQSLALSECCDALVEALALPPRASPGQNPGALPPIVLPNLRSLVVCGMSITFPHVPLLRRFELARHRGLAPPVLKTVTMRNDFLKLTLFRRAAKAELIKYAENVVLDSDRRGGRYPEDVLWYPLPQAIPAVGVAQAMAIDVTA</sequence>
<keyword evidence="2" id="KW-1185">Reference proteome</keyword>
<proteinExistence type="predicted"/>
<organism evidence="1 2">
    <name type="scientific">Auriscalpium vulgare</name>
    <dbReference type="NCBI Taxonomy" id="40419"/>
    <lineage>
        <taxon>Eukaryota</taxon>
        <taxon>Fungi</taxon>
        <taxon>Dikarya</taxon>
        <taxon>Basidiomycota</taxon>
        <taxon>Agaricomycotina</taxon>
        <taxon>Agaricomycetes</taxon>
        <taxon>Russulales</taxon>
        <taxon>Auriscalpiaceae</taxon>
        <taxon>Auriscalpium</taxon>
    </lineage>
</organism>
<evidence type="ECO:0000313" key="2">
    <source>
        <dbReference type="Proteomes" id="UP000814033"/>
    </source>
</evidence>
<evidence type="ECO:0000313" key="1">
    <source>
        <dbReference type="EMBL" id="KAI0051047.1"/>
    </source>
</evidence>
<dbReference type="EMBL" id="MU275856">
    <property type="protein sequence ID" value="KAI0051047.1"/>
    <property type="molecule type" value="Genomic_DNA"/>
</dbReference>